<sequence length="167" mass="18506">MTVNFDELLAAASSSAVKLEMRDSYLTGDPGYLAWQEGDVAAAVKCYDDWAATVRTTVSRGVDMRRVRVVSEPVYAYIHFEYAVTDGVNILPGEKIRWLPRHQADMLLPANDVWIIDGQRLVWLFFDGNGDLAGSSLDDDPGRVAACLSAFNTAWEAGIDHSDYRLS</sequence>
<dbReference type="Proteomes" id="UP001612741">
    <property type="component" value="Unassembled WGS sequence"/>
</dbReference>
<evidence type="ECO:0000313" key="2">
    <source>
        <dbReference type="EMBL" id="MFI6500173.1"/>
    </source>
</evidence>
<protein>
    <submittedName>
        <fullName evidence="2">DUF6879 family protein</fullName>
    </submittedName>
</protein>
<reference evidence="2 3" key="1">
    <citation type="submission" date="2024-10" db="EMBL/GenBank/DDBJ databases">
        <title>The Natural Products Discovery Center: Release of the First 8490 Sequenced Strains for Exploring Actinobacteria Biosynthetic Diversity.</title>
        <authorList>
            <person name="Kalkreuter E."/>
            <person name="Kautsar S.A."/>
            <person name="Yang D."/>
            <person name="Bader C.D."/>
            <person name="Teijaro C.N."/>
            <person name="Fluegel L."/>
            <person name="Davis C.M."/>
            <person name="Simpson J.R."/>
            <person name="Lauterbach L."/>
            <person name="Steele A.D."/>
            <person name="Gui C."/>
            <person name="Meng S."/>
            <person name="Li G."/>
            <person name="Viehrig K."/>
            <person name="Ye F."/>
            <person name="Su P."/>
            <person name="Kiefer A.F."/>
            <person name="Nichols A."/>
            <person name="Cepeda A.J."/>
            <person name="Yan W."/>
            <person name="Fan B."/>
            <person name="Jiang Y."/>
            <person name="Adhikari A."/>
            <person name="Zheng C.-J."/>
            <person name="Schuster L."/>
            <person name="Cowan T.M."/>
            <person name="Smanski M.J."/>
            <person name="Chevrette M.G."/>
            <person name="De Carvalho L.P.S."/>
            <person name="Shen B."/>
        </authorList>
    </citation>
    <scope>NUCLEOTIDE SEQUENCE [LARGE SCALE GENOMIC DNA]</scope>
    <source>
        <strain evidence="2 3">NPDC050545</strain>
    </source>
</reference>
<evidence type="ECO:0000259" key="1">
    <source>
        <dbReference type="Pfam" id="PF21806"/>
    </source>
</evidence>
<comment type="caution">
    <text evidence="2">The sequence shown here is derived from an EMBL/GenBank/DDBJ whole genome shotgun (WGS) entry which is preliminary data.</text>
</comment>
<name>A0ABW7YWH2_9ACTN</name>
<proteinExistence type="predicted"/>
<feature type="domain" description="DUF6879" evidence="1">
    <location>
        <begin position="4"/>
        <end position="165"/>
    </location>
</feature>
<dbReference type="InterPro" id="IPR049244">
    <property type="entry name" value="DUF6879"/>
</dbReference>
<dbReference type="EMBL" id="JBITGY010000006">
    <property type="protein sequence ID" value="MFI6500173.1"/>
    <property type="molecule type" value="Genomic_DNA"/>
</dbReference>
<keyword evidence="3" id="KW-1185">Reference proteome</keyword>
<gene>
    <name evidence="2" type="ORF">ACIBG2_22515</name>
</gene>
<dbReference type="Pfam" id="PF21806">
    <property type="entry name" value="DUF6879"/>
    <property type="match status" value="1"/>
</dbReference>
<evidence type="ECO:0000313" key="3">
    <source>
        <dbReference type="Proteomes" id="UP001612741"/>
    </source>
</evidence>
<organism evidence="2 3">
    <name type="scientific">Nonomuraea typhae</name>
    <dbReference type="NCBI Taxonomy" id="2603600"/>
    <lineage>
        <taxon>Bacteria</taxon>
        <taxon>Bacillati</taxon>
        <taxon>Actinomycetota</taxon>
        <taxon>Actinomycetes</taxon>
        <taxon>Streptosporangiales</taxon>
        <taxon>Streptosporangiaceae</taxon>
        <taxon>Nonomuraea</taxon>
    </lineage>
</organism>
<accession>A0ABW7YWH2</accession>
<dbReference type="RefSeq" id="WP_397083907.1">
    <property type="nucleotide sequence ID" value="NZ_JBITGY010000006.1"/>
</dbReference>